<keyword evidence="5" id="KW-1185">Reference proteome</keyword>
<evidence type="ECO:0000256" key="1">
    <source>
        <dbReference type="SAM" id="MobiDB-lite"/>
    </source>
</evidence>
<keyword evidence="4" id="KW-0689">Ribosomal protein</keyword>
<dbReference type="Proteomes" id="UP001152797">
    <property type="component" value="Unassembled WGS sequence"/>
</dbReference>
<proteinExistence type="predicted"/>
<dbReference type="EMBL" id="CAMXCT030000152">
    <property type="protein sequence ID" value="CAL4762012.1"/>
    <property type="molecule type" value="Genomic_DNA"/>
</dbReference>
<protein>
    <submittedName>
        <fullName evidence="4">30S ribosomal protein S6</fullName>
    </submittedName>
</protein>
<evidence type="ECO:0000313" key="3">
    <source>
        <dbReference type="EMBL" id="CAL1128075.1"/>
    </source>
</evidence>
<name>A0A9P1BL38_9DINO</name>
<dbReference type="GO" id="GO:0005840">
    <property type="term" value="C:ribosome"/>
    <property type="evidence" value="ECO:0007669"/>
    <property type="project" value="UniProtKB-KW"/>
</dbReference>
<accession>A0A9P1BL38</accession>
<evidence type="ECO:0000313" key="5">
    <source>
        <dbReference type="Proteomes" id="UP001152797"/>
    </source>
</evidence>
<organism evidence="2">
    <name type="scientific">Cladocopium goreaui</name>
    <dbReference type="NCBI Taxonomy" id="2562237"/>
    <lineage>
        <taxon>Eukaryota</taxon>
        <taxon>Sar</taxon>
        <taxon>Alveolata</taxon>
        <taxon>Dinophyceae</taxon>
        <taxon>Suessiales</taxon>
        <taxon>Symbiodiniaceae</taxon>
        <taxon>Cladocopium</taxon>
    </lineage>
</organism>
<dbReference type="EMBL" id="CAMXCT010000152">
    <property type="protein sequence ID" value="CAI3974700.1"/>
    <property type="molecule type" value="Genomic_DNA"/>
</dbReference>
<feature type="compositionally biased region" description="Basic and acidic residues" evidence="1">
    <location>
        <begin position="194"/>
        <end position="208"/>
    </location>
</feature>
<comment type="caution">
    <text evidence="2">The sequence shown here is derived from an EMBL/GenBank/DDBJ whole genome shotgun (WGS) entry which is preliminary data.</text>
</comment>
<evidence type="ECO:0000313" key="4">
    <source>
        <dbReference type="EMBL" id="CAL4762012.1"/>
    </source>
</evidence>
<keyword evidence="4" id="KW-0687">Ribonucleoprotein</keyword>
<feature type="region of interest" description="Disordered" evidence="1">
    <location>
        <begin position="387"/>
        <end position="430"/>
    </location>
</feature>
<sequence>MLDKFWMGRLLIPLEEGDSKSNLASEESKKIKLLIGALRGLWRSSFLVKAAELEESGEGEGSDSDQAPAVAEGDQQGESEEGAGGEIDSNGSGDDEVHCDEMSDGESTSDEHVKGAGDSDDSDHDDEGESACGELQHSPAESDASTLVLPGRGDDDEAGVPVPGLSQGPGDGCDSDCSEKSAVVHTPECSQPPMEDRFNTPHGDHPKHFTDAELTEMCISLLQYIGQTHPDIAKQDAVVAYMQHAEWAFQRFGLAASGWLATREHWNAWFALHKAGGRKKVLSVEEHMELTAQHPYGNAARKAMDQRQAASAKASKASINENPLRAVLKDGLETRDAGVYKGEVAKIPKLSRKSSSVDLMAEAVQSKLAVPSIGLQTAKGMKRFKEERAAAAAGNHGDGGDPKHPPKKPKTSKSSTKGKAEGTTESSTPGMFHTYDLRKLGIPEIAWPQASRVHLGKHGYTVVSNSAAIEVLCKTHAYVVKRVAPGGGDKCRPGQVSWKKCGGASKAWEIAAELANWH</sequence>
<reference evidence="2" key="1">
    <citation type="submission" date="2022-10" db="EMBL/GenBank/DDBJ databases">
        <authorList>
            <person name="Chen Y."/>
            <person name="Dougan E. K."/>
            <person name="Chan C."/>
            <person name="Rhodes N."/>
            <person name="Thang M."/>
        </authorList>
    </citation>
    <scope>NUCLEOTIDE SEQUENCE</scope>
</reference>
<reference evidence="3" key="2">
    <citation type="submission" date="2024-04" db="EMBL/GenBank/DDBJ databases">
        <authorList>
            <person name="Chen Y."/>
            <person name="Shah S."/>
            <person name="Dougan E. K."/>
            <person name="Thang M."/>
            <person name="Chan C."/>
        </authorList>
    </citation>
    <scope>NUCLEOTIDE SEQUENCE [LARGE SCALE GENOMIC DNA]</scope>
</reference>
<feature type="compositionally biased region" description="Acidic residues" evidence="1">
    <location>
        <begin position="118"/>
        <end position="129"/>
    </location>
</feature>
<feature type="compositionally biased region" description="Acidic residues" evidence="1">
    <location>
        <begin position="53"/>
        <end position="63"/>
    </location>
</feature>
<dbReference type="EMBL" id="CAMXCT020000152">
    <property type="protein sequence ID" value="CAL1128075.1"/>
    <property type="molecule type" value="Genomic_DNA"/>
</dbReference>
<feature type="region of interest" description="Disordered" evidence="1">
    <location>
        <begin position="52"/>
        <end position="208"/>
    </location>
</feature>
<evidence type="ECO:0000313" key="2">
    <source>
        <dbReference type="EMBL" id="CAI3974700.1"/>
    </source>
</evidence>
<gene>
    <name evidence="2" type="ORF">C1SCF055_LOCUS3085</name>
</gene>
<dbReference type="AlphaFoldDB" id="A0A9P1BL38"/>